<proteinExistence type="predicted"/>
<gene>
    <name evidence="1" type="ORF">MICAG_3490009</name>
</gene>
<dbReference type="EMBL" id="CAIN01000278">
    <property type="protein sequence ID" value="CCI27415.1"/>
    <property type="molecule type" value="Genomic_DNA"/>
</dbReference>
<evidence type="ECO:0000313" key="2">
    <source>
        <dbReference type="Proteomes" id="UP000005291"/>
    </source>
</evidence>
<name>I4HZE1_MICAE</name>
<dbReference type="Proteomes" id="UP000005291">
    <property type="component" value="Unassembled WGS sequence"/>
</dbReference>
<evidence type="ECO:0000313" key="1">
    <source>
        <dbReference type="EMBL" id="CCI27415.1"/>
    </source>
</evidence>
<sequence>MDGIVRNETLIETDVAAIFANCFRLERTNQLNLLPDKDLVDLYPLSNHTK</sequence>
<accession>I4HZE1</accession>
<dbReference type="HOGENOM" id="CLU_200464_1_0_3"/>
<organism evidence="1 2">
    <name type="scientific">Microcystis aeruginosa PCC 9808</name>
    <dbReference type="NCBI Taxonomy" id="1160284"/>
    <lineage>
        <taxon>Bacteria</taxon>
        <taxon>Bacillati</taxon>
        <taxon>Cyanobacteriota</taxon>
        <taxon>Cyanophyceae</taxon>
        <taxon>Oscillatoriophycideae</taxon>
        <taxon>Chroococcales</taxon>
        <taxon>Microcystaceae</taxon>
        <taxon>Microcystis</taxon>
    </lineage>
</organism>
<protein>
    <submittedName>
        <fullName evidence="1">Uncharacterized protein</fullName>
    </submittedName>
</protein>
<dbReference type="AlphaFoldDB" id="I4HZE1"/>
<reference evidence="1 2" key="1">
    <citation type="submission" date="2012-04" db="EMBL/GenBank/DDBJ databases">
        <authorList>
            <person name="Genoscope - CEA"/>
        </authorList>
    </citation>
    <scope>NUCLEOTIDE SEQUENCE [LARGE SCALE GENOMIC DNA]</scope>
    <source>
        <strain evidence="1 2">9808</strain>
    </source>
</reference>
<comment type="caution">
    <text evidence="1">The sequence shown here is derived from an EMBL/GenBank/DDBJ whole genome shotgun (WGS) entry which is preliminary data.</text>
</comment>